<dbReference type="InterPro" id="IPR009003">
    <property type="entry name" value="Peptidase_S1_PA"/>
</dbReference>
<dbReference type="GO" id="GO:0004252">
    <property type="term" value="F:serine-type endopeptidase activity"/>
    <property type="evidence" value="ECO:0007669"/>
    <property type="project" value="UniProtKB-EC"/>
</dbReference>
<dbReference type="FunFam" id="2.40.20.10:FF:000001">
    <property type="entry name" value="Urokinase-type plasminogen activator"/>
    <property type="match status" value="1"/>
</dbReference>
<dbReference type="PROSITE" id="PS50026">
    <property type="entry name" value="EGF_3"/>
    <property type="match status" value="1"/>
</dbReference>
<evidence type="ECO:0000256" key="17">
    <source>
        <dbReference type="PROSITE-ProRule" id="PRU00121"/>
    </source>
</evidence>
<dbReference type="PRINTS" id="PR00018">
    <property type="entry name" value="KRINGLE"/>
</dbReference>
<dbReference type="InterPro" id="IPR013806">
    <property type="entry name" value="Kringle-like"/>
</dbReference>
<comment type="caution">
    <text evidence="16">Lacks conserved residue(s) required for the propagation of feature annotation.</text>
</comment>
<dbReference type="InterPro" id="IPR000742">
    <property type="entry name" value="EGF"/>
</dbReference>
<organism evidence="22 23">
    <name type="scientific">Pelobates cultripes</name>
    <name type="common">Western spadefoot toad</name>
    <dbReference type="NCBI Taxonomy" id="61616"/>
    <lineage>
        <taxon>Eukaryota</taxon>
        <taxon>Metazoa</taxon>
        <taxon>Chordata</taxon>
        <taxon>Craniata</taxon>
        <taxon>Vertebrata</taxon>
        <taxon>Euteleostomi</taxon>
        <taxon>Amphibia</taxon>
        <taxon>Batrachia</taxon>
        <taxon>Anura</taxon>
        <taxon>Pelobatoidea</taxon>
        <taxon>Pelobatidae</taxon>
        <taxon>Pelobates</taxon>
    </lineage>
</organism>
<dbReference type="Gene3D" id="2.10.25.10">
    <property type="entry name" value="Laminin"/>
    <property type="match status" value="1"/>
</dbReference>
<keyword evidence="8 17" id="KW-0420">Kringle</keyword>
<dbReference type="SMART" id="SM00130">
    <property type="entry name" value="KR"/>
    <property type="match status" value="1"/>
</dbReference>
<comment type="function">
    <text evidence="2">Specifically cleaves the zymogen plasminogen to form the active enzyme plasmin.</text>
</comment>
<dbReference type="InterPro" id="IPR000001">
    <property type="entry name" value="Kringle"/>
</dbReference>
<dbReference type="InterPro" id="IPR018114">
    <property type="entry name" value="TRYPSIN_HIS"/>
</dbReference>
<evidence type="ECO:0000259" key="20">
    <source>
        <dbReference type="PROSITE" id="PS50070"/>
    </source>
</evidence>
<feature type="domain" description="Kringle" evidence="20">
    <location>
        <begin position="114"/>
        <end position="196"/>
    </location>
</feature>
<evidence type="ECO:0000259" key="19">
    <source>
        <dbReference type="PROSITE" id="PS50026"/>
    </source>
</evidence>
<dbReference type="PROSITE" id="PS01186">
    <property type="entry name" value="EGF_2"/>
    <property type="match status" value="1"/>
</dbReference>
<keyword evidence="11 18" id="KW-0378">Hydrolase</keyword>
<feature type="domain" description="Peptidase S1" evidence="21">
    <location>
        <begin position="219"/>
        <end position="467"/>
    </location>
</feature>
<name>A0AAD1TC08_PELCU</name>
<evidence type="ECO:0000256" key="8">
    <source>
        <dbReference type="ARBA" id="ARBA00022572"/>
    </source>
</evidence>
<evidence type="ECO:0000256" key="13">
    <source>
        <dbReference type="ARBA" id="ARBA00023145"/>
    </source>
</evidence>
<dbReference type="EC" id="3.4.21.73" evidence="4"/>
<evidence type="ECO:0000256" key="2">
    <source>
        <dbReference type="ARBA" id="ARBA00004018"/>
    </source>
</evidence>
<keyword evidence="15" id="KW-0617">Plasminogen activation</keyword>
<dbReference type="InterPro" id="IPR033116">
    <property type="entry name" value="TRYPSIN_SER"/>
</dbReference>
<dbReference type="GO" id="GO:0005615">
    <property type="term" value="C:extracellular space"/>
    <property type="evidence" value="ECO:0007669"/>
    <property type="project" value="TreeGrafter"/>
</dbReference>
<dbReference type="EMBL" id="OW240922">
    <property type="protein sequence ID" value="CAH2321651.1"/>
    <property type="molecule type" value="Genomic_DNA"/>
</dbReference>
<keyword evidence="12 18" id="KW-0720">Serine protease</keyword>
<dbReference type="Pfam" id="PF00008">
    <property type="entry name" value="EGF"/>
    <property type="match status" value="1"/>
</dbReference>
<dbReference type="Pfam" id="PF00089">
    <property type="entry name" value="Trypsin"/>
    <property type="match status" value="1"/>
</dbReference>
<dbReference type="FunFam" id="2.40.10.10:FF:000003">
    <property type="entry name" value="Transmembrane serine protease 3"/>
    <property type="match status" value="1"/>
</dbReference>
<dbReference type="PROSITE" id="PS00021">
    <property type="entry name" value="KRINGLE_1"/>
    <property type="match status" value="1"/>
</dbReference>
<evidence type="ECO:0000256" key="9">
    <source>
        <dbReference type="ARBA" id="ARBA00022670"/>
    </source>
</evidence>
<dbReference type="CDD" id="cd00190">
    <property type="entry name" value="Tryp_SPc"/>
    <property type="match status" value="1"/>
</dbReference>
<keyword evidence="23" id="KW-1185">Reference proteome</keyword>
<dbReference type="CDD" id="cd00108">
    <property type="entry name" value="KR"/>
    <property type="match status" value="1"/>
</dbReference>
<evidence type="ECO:0000313" key="23">
    <source>
        <dbReference type="Proteomes" id="UP001295444"/>
    </source>
</evidence>
<dbReference type="GO" id="GO:1901701">
    <property type="term" value="P:cellular response to oxygen-containing compound"/>
    <property type="evidence" value="ECO:0007669"/>
    <property type="project" value="UniProtKB-ARBA"/>
</dbReference>
<evidence type="ECO:0000256" key="18">
    <source>
        <dbReference type="RuleBase" id="RU363034"/>
    </source>
</evidence>
<dbReference type="SMART" id="SM00020">
    <property type="entry name" value="Tryp_SPc"/>
    <property type="match status" value="1"/>
</dbReference>
<evidence type="ECO:0000313" key="22">
    <source>
        <dbReference type="EMBL" id="CAH2321651.1"/>
    </source>
</evidence>
<dbReference type="Gene3D" id="2.40.10.10">
    <property type="entry name" value="Trypsin-like serine proteases"/>
    <property type="match status" value="2"/>
</dbReference>
<dbReference type="Proteomes" id="UP001295444">
    <property type="component" value="Chromosome 11"/>
</dbReference>
<dbReference type="InterPro" id="IPR018056">
    <property type="entry name" value="Kringle_CS"/>
</dbReference>
<keyword evidence="9 18" id="KW-0645">Protease</keyword>
<comment type="subcellular location">
    <subcellularLocation>
        <location evidence="3">Secreted</location>
    </subcellularLocation>
</comment>
<dbReference type="InterPro" id="IPR001314">
    <property type="entry name" value="Peptidase_S1A"/>
</dbReference>
<feature type="domain" description="EGF-like" evidence="19">
    <location>
        <begin position="72"/>
        <end position="108"/>
    </location>
</feature>
<dbReference type="PROSITE" id="PS50240">
    <property type="entry name" value="TRYPSIN_DOM"/>
    <property type="match status" value="1"/>
</dbReference>
<dbReference type="Pfam" id="PF00051">
    <property type="entry name" value="Kringle"/>
    <property type="match status" value="1"/>
</dbReference>
<evidence type="ECO:0000256" key="11">
    <source>
        <dbReference type="ARBA" id="ARBA00022801"/>
    </source>
</evidence>
<dbReference type="InterPro" id="IPR043504">
    <property type="entry name" value="Peptidase_S1_PA_chymotrypsin"/>
</dbReference>
<dbReference type="InterPro" id="IPR001254">
    <property type="entry name" value="Trypsin_dom"/>
</dbReference>
<dbReference type="PROSITE" id="PS00134">
    <property type="entry name" value="TRYPSIN_HIS"/>
    <property type="match status" value="1"/>
</dbReference>
<evidence type="ECO:0000256" key="4">
    <source>
        <dbReference type="ARBA" id="ARBA00013183"/>
    </source>
</evidence>
<proteinExistence type="predicted"/>
<sequence length="479" mass="54358">MIKEKLSFRTLRQSDTQVENIHWETHQGHLYCCRKPALLKMKTLLLSFAFACILIGALEAKPRKIPNEDSESVEECVCLNGGTCAYFRLYGRPYRCVCPLGYAGEQCEIDIRSKCYDDNGKDYRGIVSKTNHGRECLYWDSKELKNSYFNAHRANALELGLGSHNYCRNPSNGRKPWCYFKSGRKVLTMHCDVPQCEKVEPTVPVPTCGQRQHKMYKVVRGGSTPIESQPWMAALYQISRRHKQETFLCGASLINPCWVMTAAHCFPDADFVEPKDYVIILGKSNLDETNLEKEQKFLVEKIIRHENFNDLTGALDNDITLIKIRSTSGQCASLTDSVQTICLPPSDIKLREGTKCEIAGFGKESYNSIVYSQLLKSASVQLISQEVCQSDKYYGKLLNNNMFCAGDPEWKVDACKGDSGGPLICEYNGQMALYGIISWGEECAKEHKPGVYTRITQYLPWINEKMSEDNILRSKKILK</sequence>
<evidence type="ECO:0000256" key="6">
    <source>
        <dbReference type="ARBA" id="ARBA00022525"/>
    </source>
</evidence>
<accession>A0AAD1TC08</accession>
<reference evidence="22" key="1">
    <citation type="submission" date="2022-03" db="EMBL/GenBank/DDBJ databases">
        <authorList>
            <person name="Alioto T."/>
            <person name="Alioto T."/>
            <person name="Gomez Garrido J."/>
        </authorList>
    </citation>
    <scope>NUCLEOTIDE SEQUENCE</scope>
</reference>
<evidence type="ECO:0000256" key="10">
    <source>
        <dbReference type="ARBA" id="ARBA00022729"/>
    </source>
</evidence>
<dbReference type="PROSITE" id="PS50070">
    <property type="entry name" value="KRINGLE_2"/>
    <property type="match status" value="1"/>
</dbReference>
<dbReference type="InterPro" id="IPR038178">
    <property type="entry name" value="Kringle_sf"/>
</dbReference>
<dbReference type="Gene3D" id="2.40.20.10">
    <property type="entry name" value="Plasminogen Kringle 4"/>
    <property type="match status" value="1"/>
</dbReference>
<dbReference type="GO" id="GO:0033628">
    <property type="term" value="P:regulation of cell adhesion mediated by integrin"/>
    <property type="evidence" value="ECO:0007669"/>
    <property type="project" value="TreeGrafter"/>
</dbReference>
<dbReference type="PRINTS" id="PR00722">
    <property type="entry name" value="CHYMOTRYPSIN"/>
</dbReference>
<dbReference type="InterPro" id="IPR050127">
    <property type="entry name" value="Serine_Proteases_S1"/>
</dbReference>
<keyword evidence="7 16" id="KW-0245">EGF-like domain</keyword>
<dbReference type="PANTHER" id="PTHR24264">
    <property type="entry name" value="TRYPSIN-RELATED"/>
    <property type="match status" value="1"/>
</dbReference>
<dbReference type="AlphaFoldDB" id="A0AAD1TC08"/>
<dbReference type="PROSITE" id="PS00022">
    <property type="entry name" value="EGF_1"/>
    <property type="match status" value="1"/>
</dbReference>
<dbReference type="SUPFAM" id="SSF57440">
    <property type="entry name" value="Kringle-like"/>
    <property type="match status" value="1"/>
</dbReference>
<gene>
    <name evidence="22" type="ORF">PECUL_23A015284</name>
</gene>
<dbReference type="GO" id="GO:0031639">
    <property type="term" value="P:plasminogen activation"/>
    <property type="evidence" value="ECO:0007669"/>
    <property type="project" value="TreeGrafter"/>
</dbReference>
<evidence type="ECO:0000256" key="14">
    <source>
        <dbReference type="ARBA" id="ARBA00023157"/>
    </source>
</evidence>
<evidence type="ECO:0000256" key="16">
    <source>
        <dbReference type="PROSITE-ProRule" id="PRU00076"/>
    </source>
</evidence>
<evidence type="ECO:0000256" key="3">
    <source>
        <dbReference type="ARBA" id="ARBA00004613"/>
    </source>
</evidence>
<evidence type="ECO:0000256" key="1">
    <source>
        <dbReference type="ARBA" id="ARBA00000942"/>
    </source>
</evidence>
<dbReference type="CDD" id="cd00054">
    <property type="entry name" value="EGF_CA"/>
    <property type="match status" value="1"/>
</dbReference>
<evidence type="ECO:0000256" key="15">
    <source>
        <dbReference type="ARBA" id="ARBA00023202"/>
    </source>
</evidence>
<evidence type="ECO:0000259" key="21">
    <source>
        <dbReference type="PROSITE" id="PS50240"/>
    </source>
</evidence>
<evidence type="ECO:0000256" key="5">
    <source>
        <dbReference type="ARBA" id="ARBA00019414"/>
    </source>
</evidence>
<protein>
    <recommendedName>
        <fullName evidence="5">Urokinase-type plasminogen activator</fullName>
        <ecNumber evidence="4">3.4.21.73</ecNumber>
    </recommendedName>
</protein>
<dbReference type="PANTHER" id="PTHR24264:SF38">
    <property type="entry name" value="UROKINASE-TYPE PLASMINOGEN ACTIVATOR"/>
    <property type="match status" value="1"/>
</dbReference>
<dbReference type="GO" id="GO:0033993">
    <property type="term" value="P:response to lipid"/>
    <property type="evidence" value="ECO:0007669"/>
    <property type="project" value="UniProtKB-ARBA"/>
</dbReference>
<evidence type="ECO:0000256" key="12">
    <source>
        <dbReference type="ARBA" id="ARBA00022825"/>
    </source>
</evidence>
<keyword evidence="14 16" id="KW-1015">Disulfide bond</keyword>
<dbReference type="PROSITE" id="PS00135">
    <property type="entry name" value="TRYPSIN_SER"/>
    <property type="match status" value="1"/>
</dbReference>
<feature type="disulfide bond" evidence="16">
    <location>
        <begin position="98"/>
        <end position="107"/>
    </location>
</feature>
<keyword evidence="13" id="KW-0865">Zymogen</keyword>
<dbReference type="SUPFAM" id="SSF50494">
    <property type="entry name" value="Trypsin-like serine proteases"/>
    <property type="match status" value="1"/>
</dbReference>
<keyword evidence="6" id="KW-0964">Secreted</keyword>
<keyword evidence="10" id="KW-0732">Signal</keyword>
<comment type="catalytic activity">
    <reaction evidence="1">
        <text>Specific cleavage of Arg-|-Val bond in plasminogen to form plasmin.</text>
        <dbReference type="EC" id="3.4.21.73"/>
    </reaction>
</comment>
<evidence type="ECO:0000256" key="7">
    <source>
        <dbReference type="ARBA" id="ARBA00022536"/>
    </source>
</evidence>